<dbReference type="GO" id="GO:0005737">
    <property type="term" value="C:cytoplasm"/>
    <property type="evidence" value="ECO:0007669"/>
    <property type="project" value="TreeGrafter"/>
</dbReference>
<keyword evidence="3" id="KW-0645">Protease</keyword>
<dbReference type="AlphaFoldDB" id="A0A418AMG1"/>
<name>A0A418AMG1_9STRA</name>
<dbReference type="PROSITE" id="PS50600">
    <property type="entry name" value="ULP_PROTEASE"/>
    <property type="match status" value="1"/>
</dbReference>
<dbReference type="InterPro" id="IPR038765">
    <property type="entry name" value="Papain-like_cys_pep_sf"/>
</dbReference>
<keyword evidence="4" id="KW-0833">Ubl conjugation pathway</keyword>
<dbReference type="EMBL" id="QUSY01001100">
    <property type="protein sequence ID" value="RHY26055.1"/>
    <property type="molecule type" value="Genomic_DNA"/>
</dbReference>
<feature type="domain" description="Ubiquitin-like protease family profile" evidence="7">
    <location>
        <begin position="314"/>
        <end position="449"/>
    </location>
</feature>
<dbReference type="Gene3D" id="1.10.418.20">
    <property type="match status" value="1"/>
</dbReference>
<evidence type="ECO:0000256" key="4">
    <source>
        <dbReference type="ARBA" id="ARBA00022786"/>
    </source>
</evidence>
<sequence>MLPPKAPSTQLADVVEVEFGAQYQSTGMGLRVHPATENGIGALFVFSYFASPVQVVSLPPCRYQIDAIGDVNVRSWRFDEIKARVLTCPELGVEVVQTKESLSAQQLLIEAYRDQPNVSRRRTSTVHALAAFPTVINASSPPDSIVYPRAPAVSTKRPAKRPRATPALQTKTSDPATKKAKPIENEPTTIVLDDSDDDSPTIDPTPTATVAPVVRSTRSTRADPLGADKVVATPFGIGLILNSPIVAQAPIATSLAWSAVQASSGAATRAVVALPGVCIVQLAYGIGYFQRSALTPIDDKVQCTYFKQRAKGWVVLTYGDTARLVGQRLLNDSVIEFYLRYSGVCVGECDGTLMTSTACCSYLIDTLPWQVVERTYMCSSFLFGQYLINKKQAKKGNAASSIEQAYASVARWTKTVDIFQTKYLVVPINEECVCLGQDGDLALDESTLD</sequence>
<dbReference type="VEuPathDB" id="FungiDB:H310_09517"/>
<keyword evidence="2" id="KW-0597">Phosphoprotein</keyword>
<dbReference type="GO" id="GO:0006508">
    <property type="term" value="P:proteolysis"/>
    <property type="evidence" value="ECO:0007669"/>
    <property type="project" value="UniProtKB-KW"/>
</dbReference>
<protein>
    <recommendedName>
        <fullName evidence="7">Ubiquitin-like protease family profile domain-containing protein</fullName>
    </recommendedName>
</protein>
<dbReference type="SUPFAM" id="SSF54001">
    <property type="entry name" value="Cysteine proteinases"/>
    <property type="match status" value="1"/>
</dbReference>
<organism evidence="8 9">
    <name type="scientific">Aphanomyces invadans</name>
    <dbReference type="NCBI Taxonomy" id="157072"/>
    <lineage>
        <taxon>Eukaryota</taxon>
        <taxon>Sar</taxon>
        <taxon>Stramenopiles</taxon>
        <taxon>Oomycota</taxon>
        <taxon>Saprolegniomycetes</taxon>
        <taxon>Saprolegniales</taxon>
        <taxon>Verrucalvaceae</taxon>
        <taxon>Aphanomyces</taxon>
    </lineage>
</organism>
<keyword evidence="5" id="KW-0378">Hydrolase</keyword>
<reference evidence="8 9" key="1">
    <citation type="submission" date="2018-08" db="EMBL/GenBank/DDBJ databases">
        <title>Aphanomyces genome sequencing and annotation.</title>
        <authorList>
            <person name="Minardi D."/>
            <person name="Oidtmann B."/>
            <person name="Van Der Giezen M."/>
            <person name="Studholme D.J."/>
        </authorList>
    </citation>
    <scope>NUCLEOTIDE SEQUENCE [LARGE SCALE GENOMIC DNA]</scope>
    <source>
        <strain evidence="8 9">NJM0002</strain>
    </source>
</reference>
<evidence type="ECO:0000256" key="3">
    <source>
        <dbReference type="ARBA" id="ARBA00022670"/>
    </source>
</evidence>
<evidence type="ECO:0000256" key="6">
    <source>
        <dbReference type="SAM" id="MobiDB-lite"/>
    </source>
</evidence>
<dbReference type="GO" id="GO:0070139">
    <property type="term" value="F:SUMO-specific endopeptidase activity"/>
    <property type="evidence" value="ECO:0007669"/>
    <property type="project" value="TreeGrafter"/>
</dbReference>
<dbReference type="Gene3D" id="3.30.310.130">
    <property type="entry name" value="Ubiquitin-related"/>
    <property type="match status" value="1"/>
</dbReference>
<dbReference type="InterPro" id="IPR051947">
    <property type="entry name" value="Sentrin-specific_protease"/>
</dbReference>
<accession>A0A418AMG1</accession>
<dbReference type="GO" id="GO:0005634">
    <property type="term" value="C:nucleus"/>
    <property type="evidence" value="ECO:0007669"/>
    <property type="project" value="TreeGrafter"/>
</dbReference>
<evidence type="ECO:0000313" key="8">
    <source>
        <dbReference type="EMBL" id="RHY26055.1"/>
    </source>
</evidence>
<dbReference type="Proteomes" id="UP000285060">
    <property type="component" value="Unassembled WGS sequence"/>
</dbReference>
<dbReference type="PANTHER" id="PTHR46896:SF3">
    <property type="entry name" value="FI06413P-RELATED"/>
    <property type="match status" value="1"/>
</dbReference>
<comment type="similarity">
    <text evidence="1">Belongs to the peptidase C48 family.</text>
</comment>
<gene>
    <name evidence="8" type="ORF">DYB32_007903</name>
</gene>
<feature type="region of interest" description="Disordered" evidence="6">
    <location>
        <begin position="149"/>
        <end position="208"/>
    </location>
</feature>
<proteinExistence type="inferred from homology"/>
<dbReference type="GO" id="GO:0016926">
    <property type="term" value="P:protein desumoylation"/>
    <property type="evidence" value="ECO:0007669"/>
    <property type="project" value="TreeGrafter"/>
</dbReference>
<evidence type="ECO:0000313" key="9">
    <source>
        <dbReference type="Proteomes" id="UP000285060"/>
    </source>
</evidence>
<evidence type="ECO:0000256" key="1">
    <source>
        <dbReference type="ARBA" id="ARBA00005234"/>
    </source>
</evidence>
<evidence type="ECO:0000256" key="2">
    <source>
        <dbReference type="ARBA" id="ARBA00022553"/>
    </source>
</evidence>
<dbReference type="PANTHER" id="PTHR46896">
    <property type="entry name" value="SENTRIN-SPECIFIC PROTEASE"/>
    <property type="match status" value="1"/>
</dbReference>
<evidence type="ECO:0000256" key="5">
    <source>
        <dbReference type="ARBA" id="ARBA00022801"/>
    </source>
</evidence>
<comment type="caution">
    <text evidence="8">The sequence shown here is derived from an EMBL/GenBank/DDBJ whole genome shotgun (WGS) entry which is preliminary data.</text>
</comment>
<keyword evidence="9" id="KW-1185">Reference proteome</keyword>
<evidence type="ECO:0000259" key="7">
    <source>
        <dbReference type="PROSITE" id="PS50600"/>
    </source>
</evidence>
<dbReference type="InterPro" id="IPR003653">
    <property type="entry name" value="Peptidase_C48_C"/>
</dbReference>